<comment type="subcellular location">
    <subcellularLocation>
        <location evidence="1">Membrane</location>
        <topology evidence="1">Multi-pass membrane protein</topology>
    </subcellularLocation>
</comment>
<sequence>MPDDSTAGLRTQALRFLVTGVFSAVVDYGLVMALSQLGAAPNAANIVGFVVGTTVAYLINRRWTFQAEPSAKRFAQVALLYTAAFLLRAGIFAGALALARSWEVSKFLAESGAWVLAQGTVTVMNFLVQRMVIFRAPARLPDAPGQASRPGGA</sequence>
<evidence type="ECO:0000313" key="9">
    <source>
        <dbReference type="Proteomes" id="UP000002247"/>
    </source>
</evidence>
<dbReference type="HOGENOM" id="CLU_083873_3_1_11"/>
<dbReference type="KEGG" id="srt:Srot_0338"/>
<comment type="similarity">
    <text evidence="2">Belongs to the GtrA family.</text>
</comment>
<evidence type="ECO:0000256" key="6">
    <source>
        <dbReference type="SAM" id="Phobius"/>
    </source>
</evidence>
<dbReference type="AlphaFoldDB" id="D6ZB66"/>
<dbReference type="InterPro" id="IPR007267">
    <property type="entry name" value="GtrA_DPMS_TM"/>
</dbReference>
<accession>D6ZB66</accession>
<feature type="transmembrane region" description="Helical" evidence="6">
    <location>
        <begin position="12"/>
        <end position="34"/>
    </location>
</feature>
<protein>
    <submittedName>
        <fullName evidence="8">GtrA family protein</fullName>
    </submittedName>
</protein>
<keyword evidence="3 6" id="KW-0812">Transmembrane</keyword>
<evidence type="ECO:0000256" key="2">
    <source>
        <dbReference type="ARBA" id="ARBA00009399"/>
    </source>
</evidence>
<evidence type="ECO:0000256" key="4">
    <source>
        <dbReference type="ARBA" id="ARBA00022989"/>
    </source>
</evidence>
<organism evidence="8 9">
    <name type="scientific">Segniliparus rotundus (strain ATCC BAA-972 / CDC 1076 / CIP 108378 / DSM 44985 / JCM 13578)</name>
    <dbReference type="NCBI Taxonomy" id="640132"/>
    <lineage>
        <taxon>Bacteria</taxon>
        <taxon>Bacillati</taxon>
        <taxon>Actinomycetota</taxon>
        <taxon>Actinomycetes</taxon>
        <taxon>Mycobacteriales</taxon>
        <taxon>Segniliparaceae</taxon>
        <taxon>Segniliparus</taxon>
    </lineage>
</organism>
<name>D6ZB66_SEGRD</name>
<evidence type="ECO:0000256" key="1">
    <source>
        <dbReference type="ARBA" id="ARBA00004141"/>
    </source>
</evidence>
<dbReference type="Proteomes" id="UP000002247">
    <property type="component" value="Chromosome"/>
</dbReference>
<evidence type="ECO:0000256" key="5">
    <source>
        <dbReference type="ARBA" id="ARBA00023136"/>
    </source>
</evidence>
<feature type="transmembrane region" description="Helical" evidence="6">
    <location>
        <begin position="40"/>
        <end position="59"/>
    </location>
</feature>
<dbReference type="OrthoDB" id="3828151at2"/>
<keyword evidence="5 6" id="KW-0472">Membrane</keyword>
<evidence type="ECO:0000259" key="7">
    <source>
        <dbReference type="Pfam" id="PF04138"/>
    </source>
</evidence>
<dbReference type="RefSeq" id="WP_013137281.1">
    <property type="nucleotide sequence ID" value="NC_014168.1"/>
</dbReference>
<evidence type="ECO:0000313" key="8">
    <source>
        <dbReference type="EMBL" id="ADG96825.1"/>
    </source>
</evidence>
<reference evidence="8 9" key="1">
    <citation type="journal article" date="2010" name="Stand. Genomic Sci.">
        <title>Complete genome sequence of Segniliparus rotundus type strain (CDC 1076).</title>
        <authorList>
            <person name="Sikorski J."/>
            <person name="Lapidus A."/>
            <person name="Copeland A."/>
            <person name="Misra M."/>
            <person name="Glavina Del Rio T."/>
            <person name="Nolan M."/>
            <person name="Lucas S."/>
            <person name="Chen F."/>
            <person name="Tice H."/>
            <person name="Cheng J.F."/>
            <person name="Jando M."/>
            <person name="Schneider S."/>
            <person name="Bruce D."/>
            <person name="Goodwin L."/>
            <person name="Pitluck S."/>
            <person name="Liolios K."/>
            <person name="Mikhailova N."/>
            <person name="Pati A."/>
            <person name="Ivanova N."/>
            <person name="Mavromatis K."/>
            <person name="Chen A."/>
            <person name="Palaniappan K."/>
            <person name="Chertkov O."/>
            <person name="Land M."/>
            <person name="Hauser L."/>
            <person name="Chang Y.J."/>
            <person name="Jeffries C.D."/>
            <person name="Brettin T."/>
            <person name="Detter J.C."/>
            <person name="Han C."/>
            <person name="Rohde M."/>
            <person name="Goker M."/>
            <person name="Bristow J."/>
            <person name="Eisen J.A."/>
            <person name="Markowitz V."/>
            <person name="Hugenholtz P."/>
            <person name="Kyrpides N.C."/>
            <person name="Klenk H.P."/>
        </authorList>
    </citation>
    <scope>NUCLEOTIDE SEQUENCE [LARGE SCALE GENOMIC DNA]</scope>
    <source>
        <strain evidence="9">ATCC BAA-972 / CDC 1076 / CIP 108378 / DSM 44985 / JCM 13578</strain>
    </source>
</reference>
<dbReference type="GO" id="GO:0005886">
    <property type="term" value="C:plasma membrane"/>
    <property type="evidence" value="ECO:0007669"/>
    <property type="project" value="TreeGrafter"/>
</dbReference>
<dbReference type="GO" id="GO:0000271">
    <property type="term" value="P:polysaccharide biosynthetic process"/>
    <property type="evidence" value="ECO:0007669"/>
    <property type="project" value="InterPro"/>
</dbReference>
<dbReference type="PANTHER" id="PTHR38459:SF6">
    <property type="entry name" value="ARABINOGALACTAN BIOSYNTHESIS RECRUITING PROTEIN RV3789"/>
    <property type="match status" value="1"/>
</dbReference>
<dbReference type="Pfam" id="PF04138">
    <property type="entry name" value="GtrA_DPMS_TM"/>
    <property type="match status" value="1"/>
</dbReference>
<keyword evidence="4 6" id="KW-1133">Transmembrane helix</keyword>
<feature type="transmembrane region" description="Helical" evidence="6">
    <location>
        <begin position="111"/>
        <end position="128"/>
    </location>
</feature>
<dbReference type="PANTHER" id="PTHR38459">
    <property type="entry name" value="PROPHAGE BACTOPRENOL-LINKED GLUCOSE TRANSLOCASE HOMOLOG"/>
    <property type="match status" value="1"/>
</dbReference>
<evidence type="ECO:0000256" key="3">
    <source>
        <dbReference type="ARBA" id="ARBA00022692"/>
    </source>
</evidence>
<keyword evidence="9" id="KW-1185">Reference proteome</keyword>
<dbReference type="eggNOG" id="COG2246">
    <property type="taxonomic scope" value="Bacteria"/>
</dbReference>
<dbReference type="STRING" id="640132.Srot_0338"/>
<dbReference type="InterPro" id="IPR051401">
    <property type="entry name" value="GtrA_CellWall_Glycosyl"/>
</dbReference>
<proteinExistence type="inferred from homology"/>
<dbReference type="EMBL" id="CP001958">
    <property type="protein sequence ID" value="ADG96825.1"/>
    <property type="molecule type" value="Genomic_DNA"/>
</dbReference>
<feature type="domain" description="GtrA/DPMS transmembrane" evidence="7">
    <location>
        <begin position="15"/>
        <end position="134"/>
    </location>
</feature>
<feature type="transmembrane region" description="Helical" evidence="6">
    <location>
        <begin position="79"/>
        <end position="99"/>
    </location>
</feature>
<gene>
    <name evidence="8" type="ordered locus">Srot_0338</name>
</gene>